<dbReference type="AlphaFoldDB" id="A0ABD3J6M7"/>
<evidence type="ECO:0000313" key="3">
    <source>
        <dbReference type="Proteomes" id="UP001634007"/>
    </source>
</evidence>
<gene>
    <name evidence="2" type="ORF">ACJRO7_035660</name>
</gene>
<feature type="region of interest" description="Disordered" evidence="1">
    <location>
        <begin position="124"/>
        <end position="149"/>
    </location>
</feature>
<evidence type="ECO:0000313" key="2">
    <source>
        <dbReference type="EMBL" id="KAL3723515.1"/>
    </source>
</evidence>
<dbReference type="EMBL" id="JBJKBG010000009">
    <property type="protein sequence ID" value="KAL3723515.1"/>
    <property type="molecule type" value="Genomic_DNA"/>
</dbReference>
<dbReference type="Proteomes" id="UP001634007">
    <property type="component" value="Unassembled WGS sequence"/>
</dbReference>
<protein>
    <submittedName>
        <fullName evidence="2">Uncharacterized protein</fullName>
    </submittedName>
</protein>
<name>A0ABD3J6M7_EUCGL</name>
<evidence type="ECO:0000256" key="1">
    <source>
        <dbReference type="SAM" id="MobiDB-lite"/>
    </source>
</evidence>
<organism evidence="2 3">
    <name type="scientific">Eucalyptus globulus</name>
    <name type="common">Tasmanian blue gum</name>
    <dbReference type="NCBI Taxonomy" id="34317"/>
    <lineage>
        <taxon>Eukaryota</taxon>
        <taxon>Viridiplantae</taxon>
        <taxon>Streptophyta</taxon>
        <taxon>Embryophyta</taxon>
        <taxon>Tracheophyta</taxon>
        <taxon>Spermatophyta</taxon>
        <taxon>Magnoliopsida</taxon>
        <taxon>eudicotyledons</taxon>
        <taxon>Gunneridae</taxon>
        <taxon>Pentapetalae</taxon>
        <taxon>rosids</taxon>
        <taxon>malvids</taxon>
        <taxon>Myrtales</taxon>
        <taxon>Myrtaceae</taxon>
        <taxon>Myrtoideae</taxon>
        <taxon>Eucalypteae</taxon>
        <taxon>Eucalyptus</taxon>
    </lineage>
</organism>
<proteinExistence type="predicted"/>
<comment type="caution">
    <text evidence="2">The sequence shown here is derived from an EMBL/GenBank/DDBJ whole genome shotgun (WGS) entry which is preliminary data.</text>
</comment>
<keyword evidence="3" id="KW-1185">Reference proteome</keyword>
<accession>A0ABD3J6M7</accession>
<reference evidence="2 3" key="1">
    <citation type="submission" date="2024-11" db="EMBL/GenBank/DDBJ databases">
        <title>Chromosome-level genome assembly of Eucalyptus globulus Labill. provides insights into its genome evolution.</title>
        <authorList>
            <person name="Li X."/>
        </authorList>
    </citation>
    <scope>NUCLEOTIDE SEQUENCE [LARGE SCALE GENOMIC DNA]</scope>
    <source>
        <strain evidence="2">CL2024</strain>
        <tissue evidence="2">Fresh tender leaves</tissue>
    </source>
</reference>
<sequence>MSHINLDGFFGDLPETGDVSRLGALDSGLSWFDEIENILMKDNDVHVLAEPGAERAVPKGLKLPADLRFPGPSPPASPCLLQDVAVRPEVKKASPDRPLSIVVNGEGEEDATLAESVRSTDWKIVADDSEDDDSDGVVIDLENQNADRT</sequence>